<organism evidence="1 2">
    <name type="scientific">Pristionchus entomophagus</name>
    <dbReference type="NCBI Taxonomy" id="358040"/>
    <lineage>
        <taxon>Eukaryota</taxon>
        <taxon>Metazoa</taxon>
        <taxon>Ecdysozoa</taxon>
        <taxon>Nematoda</taxon>
        <taxon>Chromadorea</taxon>
        <taxon>Rhabditida</taxon>
        <taxon>Rhabditina</taxon>
        <taxon>Diplogasteromorpha</taxon>
        <taxon>Diplogasteroidea</taxon>
        <taxon>Neodiplogasteridae</taxon>
        <taxon>Pristionchus</taxon>
    </lineage>
</organism>
<dbReference type="Proteomes" id="UP001432027">
    <property type="component" value="Unassembled WGS sequence"/>
</dbReference>
<feature type="non-terminal residue" evidence="1">
    <location>
        <position position="1"/>
    </location>
</feature>
<keyword evidence="2" id="KW-1185">Reference proteome</keyword>
<proteinExistence type="predicted"/>
<reference evidence="1" key="1">
    <citation type="submission" date="2023-10" db="EMBL/GenBank/DDBJ databases">
        <title>Genome assembly of Pristionchus species.</title>
        <authorList>
            <person name="Yoshida K."/>
            <person name="Sommer R.J."/>
        </authorList>
    </citation>
    <scope>NUCLEOTIDE SEQUENCE</scope>
    <source>
        <strain evidence="1">RS0144</strain>
    </source>
</reference>
<protein>
    <submittedName>
        <fullName evidence="1">Uncharacterized protein</fullName>
    </submittedName>
</protein>
<name>A0AAV5TQ39_9BILA</name>
<sequence length="129" mass="14526">TPRSIITRWREYPQNGEGRDEEGWSDDHCQIVDGTSLHVEDVMHLYPVLVFLSELHLSNGDIEQQPLGVALKVRVGGRLTRGRHHFLHCEKRRSEGHGAELNIEGKVLNGQSADAGDVLGKIRLDETIR</sequence>
<feature type="non-terminal residue" evidence="1">
    <location>
        <position position="129"/>
    </location>
</feature>
<gene>
    <name evidence="1" type="ORF">PENTCL1PPCAC_18558</name>
</gene>
<comment type="caution">
    <text evidence="1">The sequence shown here is derived from an EMBL/GenBank/DDBJ whole genome shotgun (WGS) entry which is preliminary data.</text>
</comment>
<dbReference type="EMBL" id="BTSX01000004">
    <property type="protein sequence ID" value="GMS96383.1"/>
    <property type="molecule type" value="Genomic_DNA"/>
</dbReference>
<evidence type="ECO:0000313" key="2">
    <source>
        <dbReference type="Proteomes" id="UP001432027"/>
    </source>
</evidence>
<dbReference type="AlphaFoldDB" id="A0AAV5TQ39"/>
<accession>A0AAV5TQ39</accession>
<evidence type="ECO:0000313" key="1">
    <source>
        <dbReference type="EMBL" id="GMS96383.1"/>
    </source>
</evidence>